<feature type="compositionally biased region" description="Polar residues" evidence="1">
    <location>
        <begin position="431"/>
        <end position="450"/>
    </location>
</feature>
<dbReference type="eggNOG" id="ENOG502RCH0">
    <property type="taxonomic scope" value="Eukaryota"/>
</dbReference>
<dbReference type="KEGG" id="ddi:DDB_G0282713"/>
<organism evidence="2 3">
    <name type="scientific">Dictyostelium discoideum</name>
    <name type="common">Social amoeba</name>
    <dbReference type="NCBI Taxonomy" id="44689"/>
    <lineage>
        <taxon>Eukaryota</taxon>
        <taxon>Amoebozoa</taxon>
        <taxon>Evosea</taxon>
        <taxon>Eumycetozoa</taxon>
        <taxon>Dictyostelia</taxon>
        <taxon>Dictyosteliales</taxon>
        <taxon>Dictyosteliaceae</taxon>
        <taxon>Dictyostelium</taxon>
    </lineage>
</organism>
<dbReference type="AlphaFoldDB" id="Q54S17"/>
<accession>Q54S17</accession>
<proteinExistence type="predicted"/>
<dbReference type="EMBL" id="AAFI02000047">
    <property type="protein sequence ID" value="EAL66216.1"/>
    <property type="molecule type" value="Genomic_DNA"/>
</dbReference>
<protein>
    <submittedName>
        <fullName evidence="2">Uncharacterized protein</fullName>
    </submittedName>
</protein>
<comment type="caution">
    <text evidence="2">The sequence shown here is derived from an EMBL/GenBank/DDBJ whole genome shotgun (WGS) entry which is preliminary data.</text>
</comment>
<dbReference type="HOGENOM" id="CLU_550342_0_0_1"/>
<dbReference type="FunCoup" id="Q54S17">
    <property type="interactions" value="744"/>
</dbReference>
<evidence type="ECO:0000313" key="2">
    <source>
        <dbReference type="EMBL" id="EAL66216.1"/>
    </source>
</evidence>
<dbReference type="Proteomes" id="UP000002195">
    <property type="component" value="Unassembled WGS sequence"/>
</dbReference>
<keyword evidence="3" id="KW-1185">Reference proteome</keyword>
<dbReference type="RefSeq" id="XP_640222.1">
    <property type="nucleotide sequence ID" value="XM_635130.1"/>
</dbReference>
<dbReference type="InParanoid" id="Q54S17"/>
<reference evidence="2 3" key="1">
    <citation type="journal article" date="2005" name="Nature">
        <title>The genome of the social amoeba Dictyostelium discoideum.</title>
        <authorList>
            <consortium name="The Dictyostelium discoideum Sequencing Consortium"/>
            <person name="Eichinger L."/>
            <person name="Pachebat J.A."/>
            <person name="Glockner G."/>
            <person name="Rajandream M.A."/>
            <person name="Sucgang R."/>
            <person name="Berriman M."/>
            <person name="Song J."/>
            <person name="Olsen R."/>
            <person name="Szafranski K."/>
            <person name="Xu Q."/>
            <person name="Tunggal B."/>
            <person name="Kummerfeld S."/>
            <person name="Madera M."/>
            <person name="Konfortov B.A."/>
            <person name="Rivero F."/>
            <person name="Bankier A.T."/>
            <person name="Lehmann R."/>
            <person name="Hamlin N."/>
            <person name="Davies R."/>
            <person name="Gaudet P."/>
            <person name="Fey P."/>
            <person name="Pilcher K."/>
            <person name="Chen G."/>
            <person name="Saunders D."/>
            <person name="Sodergren E."/>
            <person name="Davis P."/>
            <person name="Kerhornou A."/>
            <person name="Nie X."/>
            <person name="Hall N."/>
            <person name="Anjard C."/>
            <person name="Hemphill L."/>
            <person name="Bason N."/>
            <person name="Farbrother P."/>
            <person name="Desany B."/>
            <person name="Just E."/>
            <person name="Morio T."/>
            <person name="Rost R."/>
            <person name="Churcher C."/>
            <person name="Cooper J."/>
            <person name="Haydock S."/>
            <person name="van Driessche N."/>
            <person name="Cronin A."/>
            <person name="Goodhead I."/>
            <person name="Muzny D."/>
            <person name="Mourier T."/>
            <person name="Pain A."/>
            <person name="Lu M."/>
            <person name="Harper D."/>
            <person name="Lindsay R."/>
            <person name="Hauser H."/>
            <person name="James K."/>
            <person name="Quiles M."/>
            <person name="Madan Babu M."/>
            <person name="Saito T."/>
            <person name="Buchrieser C."/>
            <person name="Wardroper A."/>
            <person name="Felder M."/>
            <person name="Thangavelu M."/>
            <person name="Johnson D."/>
            <person name="Knights A."/>
            <person name="Loulseged H."/>
            <person name="Mungall K."/>
            <person name="Oliver K."/>
            <person name="Price C."/>
            <person name="Quail M.A."/>
            <person name="Urushihara H."/>
            <person name="Hernandez J."/>
            <person name="Rabbinowitsch E."/>
            <person name="Steffen D."/>
            <person name="Sanders M."/>
            <person name="Ma J."/>
            <person name="Kohara Y."/>
            <person name="Sharp S."/>
            <person name="Simmonds M."/>
            <person name="Spiegler S."/>
            <person name="Tivey A."/>
            <person name="Sugano S."/>
            <person name="White B."/>
            <person name="Walker D."/>
            <person name="Woodward J."/>
            <person name="Winckler T."/>
            <person name="Tanaka Y."/>
            <person name="Shaulsky G."/>
            <person name="Schleicher M."/>
            <person name="Weinstock G."/>
            <person name="Rosenthal A."/>
            <person name="Cox E.C."/>
            <person name="Chisholm R.L."/>
            <person name="Gibbs R."/>
            <person name="Loomis W.F."/>
            <person name="Platzer M."/>
            <person name="Kay R.R."/>
            <person name="Williams J."/>
            <person name="Dear P.H."/>
            <person name="Noegel A.A."/>
            <person name="Barrell B."/>
            <person name="Kuspa A."/>
        </authorList>
    </citation>
    <scope>NUCLEOTIDE SEQUENCE [LARGE SCALE GENOMIC DNA]</scope>
    <source>
        <strain evidence="2 3">AX4</strain>
    </source>
</reference>
<feature type="compositionally biased region" description="Low complexity" evidence="1">
    <location>
        <begin position="405"/>
        <end position="430"/>
    </location>
</feature>
<dbReference type="dictyBase" id="DDB_G0282713"/>
<evidence type="ECO:0000256" key="1">
    <source>
        <dbReference type="SAM" id="MobiDB-lite"/>
    </source>
</evidence>
<dbReference type="VEuPathDB" id="AmoebaDB:DDB_G0282713"/>
<dbReference type="OMA" id="CGDIKIC"/>
<gene>
    <name evidence="2" type="ORF">DDB_G0282713</name>
</gene>
<feature type="region of interest" description="Disordered" evidence="1">
    <location>
        <begin position="169"/>
        <end position="189"/>
    </location>
</feature>
<feature type="compositionally biased region" description="Low complexity" evidence="1">
    <location>
        <begin position="451"/>
        <end position="477"/>
    </location>
</feature>
<dbReference type="PaxDb" id="44689-DDB0204944"/>
<dbReference type="GlyGen" id="Q54S17">
    <property type="glycosylation" value="2 sites"/>
</dbReference>
<name>Q54S17_DICDI</name>
<feature type="region of interest" description="Disordered" evidence="1">
    <location>
        <begin position="405"/>
        <end position="483"/>
    </location>
</feature>
<evidence type="ECO:0000313" key="3">
    <source>
        <dbReference type="Proteomes" id="UP000002195"/>
    </source>
</evidence>
<sequence>MPRYASRKPIKKQKIELPLHLPTLDPTVLSKYKLIFIVDLQSFSNKSCNRILNQALFSKVKDESEVIILVIIKSKFSPMCRECGIGSRDDKSLFLKDRFIKEGNGRVLFQLDSSISSLLYRKELSKYVYKHNTNIIILSEDRQYGYTIIGSDVPNYDTEIYNQYFETFDQQQTTPTPTPSSKDDSSSTTVENVTIIEKELTTQHHKTKDEQIEELQIKTSNKIEKWIKDRIEKGDIINLPKTIESLEKSIQPFCKVTHCFSNNAEIIKKLTECGDIKICDTCQTCKPTSTNLENQFYFSYLSLSQEDHKQFDWLLKKIITEYTKTPTNQVPIPLVNINKFTLSERVEIKTSIIIDYLIKNKIISIKNDHQQQQSIKNNNDIDDSSNFESGFSDHFSTNLAISSSSYKSSYSSPRKLKTPTTTTTTTTTTTSSGSYSSPRKLTTKGSTNQATSTTSTPKKNYTSSKYSYTSSSNSNYYGNNDDTPTYKGKIIYNSFS</sequence>
<dbReference type="GeneID" id="8623762"/>